<evidence type="ECO:0000313" key="2">
    <source>
        <dbReference type="EMBL" id="GGF14597.1"/>
    </source>
</evidence>
<organism evidence="2 3">
    <name type="scientific">Williamsia phyllosphaerae</name>
    <dbReference type="NCBI Taxonomy" id="885042"/>
    <lineage>
        <taxon>Bacteria</taxon>
        <taxon>Bacillati</taxon>
        <taxon>Actinomycetota</taxon>
        <taxon>Actinomycetes</taxon>
        <taxon>Mycobacteriales</taxon>
        <taxon>Nocardiaceae</taxon>
        <taxon>Williamsia</taxon>
    </lineage>
</organism>
<keyword evidence="1" id="KW-0472">Membrane</keyword>
<evidence type="ECO:0000256" key="1">
    <source>
        <dbReference type="SAM" id="Phobius"/>
    </source>
</evidence>
<name>A0ABQ1UAR1_9NOCA</name>
<evidence type="ECO:0008006" key="4">
    <source>
        <dbReference type="Google" id="ProtNLM"/>
    </source>
</evidence>
<reference evidence="3" key="1">
    <citation type="journal article" date="2019" name="Int. J. Syst. Evol. Microbiol.">
        <title>The Global Catalogue of Microorganisms (GCM) 10K type strain sequencing project: providing services to taxonomists for standard genome sequencing and annotation.</title>
        <authorList>
            <consortium name="The Broad Institute Genomics Platform"/>
            <consortium name="The Broad Institute Genome Sequencing Center for Infectious Disease"/>
            <person name="Wu L."/>
            <person name="Ma J."/>
        </authorList>
    </citation>
    <scope>NUCLEOTIDE SEQUENCE [LARGE SCALE GENOMIC DNA]</scope>
    <source>
        <strain evidence="3">CCM 7855</strain>
    </source>
</reference>
<keyword evidence="3" id="KW-1185">Reference proteome</keyword>
<feature type="transmembrane region" description="Helical" evidence="1">
    <location>
        <begin position="101"/>
        <end position="121"/>
    </location>
</feature>
<sequence>MSQDDGRRGELIAGAVGDDLTAAENEELRALAADDPSVDLEIAELRAVVGRIGDHPSLPWVSAEPSPELRSRVVGGQHFGATEPAPTVTPSPRRRPRHPRLLLAAAVVLGLVVGAGTVLGITSAGSDSPVTGPPGTLGAYESIDFSDVASGLDIDGSLVAHTWGTETVLEMDGVPDRGRYGVFLVERSGARLTSGTFLGSTVTIDCRMNAAVLREDVTGVEIRRADGSVLATAQVPATG</sequence>
<evidence type="ECO:0000313" key="3">
    <source>
        <dbReference type="Proteomes" id="UP000632454"/>
    </source>
</evidence>
<keyword evidence="1" id="KW-1133">Transmembrane helix</keyword>
<protein>
    <recommendedName>
        <fullName evidence="4">Anti-sigma factor</fullName>
    </recommendedName>
</protein>
<proteinExistence type="predicted"/>
<dbReference type="EMBL" id="BMCS01000001">
    <property type="protein sequence ID" value="GGF14597.1"/>
    <property type="molecule type" value="Genomic_DNA"/>
</dbReference>
<comment type="caution">
    <text evidence="2">The sequence shown here is derived from an EMBL/GenBank/DDBJ whole genome shotgun (WGS) entry which is preliminary data.</text>
</comment>
<accession>A0ABQ1UAR1</accession>
<dbReference type="RefSeq" id="WP_188487146.1">
    <property type="nucleotide sequence ID" value="NZ_BMCS01000001.1"/>
</dbReference>
<gene>
    <name evidence="2" type="ORF">GCM10007298_08330</name>
</gene>
<keyword evidence="1" id="KW-0812">Transmembrane</keyword>
<dbReference type="Proteomes" id="UP000632454">
    <property type="component" value="Unassembled WGS sequence"/>
</dbReference>